<evidence type="ECO:0000313" key="2">
    <source>
        <dbReference type="EMBL" id="GGP70716.1"/>
    </source>
</evidence>
<reference evidence="2" key="2">
    <citation type="submission" date="2020-09" db="EMBL/GenBank/DDBJ databases">
        <authorList>
            <person name="Sun Q."/>
            <person name="Ohkuma M."/>
        </authorList>
    </citation>
    <scope>NUCLEOTIDE SEQUENCE</scope>
    <source>
        <strain evidence="2">JCM 3313</strain>
    </source>
</reference>
<evidence type="ECO:0008006" key="4">
    <source>
        <dbReference type="Google" id="ProtNLM"/>
    </source>
</evidence>
<accession>A0A918AQK3</accession>
<organism evidence="2 3">
    <name type="scientific">Saccharothrix coeruleofusca</name>
    <dbReference type="NCBI Taxonomy" id="33919"/>
    <lineage>
        <taxon>Bacteria</taxon>
        <taxon>Bacillati</taxon>
        <taxon>Actinomycetota</taxon>
        <taxon>Actinomycetes</taxon>
        <taxon>Pseudonocardiales</taxon>
        <taxon>Pseudonocardiaceae</taxon>
        <taxon>Saccharothrix</taxon>
    </lineage>
</organism>
<reference evidence="2" key="1">
    <citation type="journal article" date="2014" name="Int. J. Syst. Evol. Microbiol.">
        <title>Complete genome sequence of Corynebacterium casei LMG S-19264T (=DSM 44701T), isolated from a smear-ripened cheese.</title>
        <authorList>
            <consortium name="US DOE Joint Genome Institute (JGI-PGF)"/>
            <person name="Walter F."/>
            <person name="Albersmeier A."/>
            <person name="Kalinowski J."/>
            <person name="Ruckert C."/>
        </authorList>
    </citation>
    <scope>NUCLEOTIDE SEQUENCE</scope>
    <source>
        <strain evidence="2">JCM 3313</strain>
    </source>
</reference>
<evidence type="ECO:0000313" key="3">
    <source>
        <dbReference type="Proteomes" id="UP000639606"/>
    </source>
</evidence>
<dbReference type="Proteomes" id="UP000639606">
    <property type="component" value="Unassembled WGS sequence"/>
</dbReference>
<name>A0A918AQK3_9PSEU</name>
<gene>
    <name evidence="2" type="ORF">GCM10010185_49780</name>
</gene>
<proteinExistence type="predicted"/>
<feature type="region of interest" description="Disordered" evidence="1">
    <location>
        <begin position="104"/>
        <end position="125"/>
    </location>
</feature>
<dbReference type="AlphaFoldDB" id="A0A918AQK3"/>
<protein>
    <recommendedName>
        <fullName evidence="4">YbaB/EbfC DNA-binding family protein</fullName>
    </recommendedName>
</protein>
<dbReference type="RefSeq" id="WP_189225716.1">
    <property type="nucleotide sequence ID" value="NZ_BMRG01000011.1"/>
</dbReference>
<evidence type="ECO:0000256" key="1">
    <source>
        <dbReference type="SAM" id="MobiDB-lite"/>
    </source>
</evidence>
<comment type="caution">
    <text evidence="2">The sequence shown here is derived from an EMBL/GenBank/DDBJ whole genome shotgun (WGS) entry which is preliminary data.</text>
</comment>
<keyword evidence="3" id="KW-1185">Reference proteome</keyword>
<sequence>MDETTRAAQRVADTGHRVADHLARTGPVLGRASSPDRAVTVVTAPAAPPHEIRISPAALRLGPDALGAEIVRVAGRASRDAAARLHASLARVVDPATARALAEIGFPPGAPEDDDFGGHPFGGSR</sequence>
<dbReference type="EMBL" id="BMRG01000011">
    <property type="protein sequence ID" value="GGP70716.1"/>
    <property type="molecule type" value="Genomic_DNA"/>
</dbReference>